<evidence type="ECO:0000256" key="9">
    <source>
        <dbReference type="ARBA" id="ARBA00022984"/>
    </source>
</evidence>
<dbReference type="Pfam" id="PF02673">
    <property type="entry name" value="BacA"/>
    <property type="match status" value="1"/>
</dbReference>
<evidence type="ECO:0000256" key="3">
    <source>
        <dbReference type="ARBA" id="ARBA00012374"/>
    </source>
</evidence>
<dbReference type="GO" id="GO:0071555">
    <property type="term" value="P:cell wall organization"/>
    <property type="evidence" value="ECO:0007669"/>
    <property type="project" value="UniProtKB-KW"/>
</dbReference>
<dbReference type="EC" id="3.6.1.27" evidence="3 17"/>
<evidence type="ECO:0000256" key="7">
    <source>
        <dbReference type="ARBA" id="ARBA00022801"/>
    </source>
</evidence>
<evidence type="ECO:0000256" key="2">
    <source>
        <dbReference type="ARBA" id="ARBA00010621"/>
    </source>
</evidence>
<evidence type="ECO:0000256" key="14">
    <source>
        <dbReference type="ARBA" id="ARBA00032707"/>
    </source>
</evidence>
<evidence type="ECO:0000256" key="13">
    <source>
        <dbReference type="ARBA" id="ARBA00023316"/>
    </source>
</evidence>
<evidence type="ECO:0000256" key="11">
    <source>
        <dbReference type="ARBA" id="ARBA00023136"/>
    </source>
</evidence>
<gene>
    <name evidence="17" type="primary">uppP</name>
    <name evidence="18" type="ORF">HNR70_001225</name>
</gene>
<comment type="similarity">
    <text evidence="2 17">Belongs to the UppP family.</text>
</comment>
<dbReference type="NCBIfam" id="TIGR00753">
    <property type="entry name" value="undec_PP_bacA"/>
    <property type="match status" value="1"/>
</dbReference>
<evidence type="ECO:0000256" key="12">
    <source>
        <dbReference type="ARBA" id="ARBA00023251"/>
    </source>
</evidence>
<reference evidence="18 19" key="1">
    <citation type="submission" date="2020-08" db="EMBL/GenBank/DDBJ databases">
        <title>Sequencing the genomes of 1000 actinobacteria strains.</title>
        <authorList>
            <person name="Klenk H.-P."/>
        </authorList>
    </citation>
    <scope>NUCLEOTIDE SEQUENCE [LARGE SCALE GENOMIC DNA]</scope>
    <source>
        <strain evidence="18 19">DSM 28796</strain>
    </source>
</reference>
<dbReference type="HAMAP" id="MF_01006">
    <property type="entry name" value="Undec_diphosphatase"/>
    <property type="match status" value="1"/>
</dbReference>
<comment type="subcellular location">
    <subcellularLocation>
        <location evidence="1 17">Cell membrane</location>
        <topology evidence="1 17">Multi-pass membrane protein</topology>
    </subcellularLocation>
</comment>
<dbReference type="GO" id="GO:0050380">
    <property type="term" value="F:undecaprenyl-diphosphatase activity"/>
    <property type="evidence" value="ECO:0007669"/>
    <property type="project" value="UniProtKB-UniRule"/>
</dbReference>
<feature type="transmembrane region" description="Helical" evidence="17">
    <location>
        <begin position="265"/>
        <end position="284"/>
    </location>
</feature>
<evidence type="ECO:0000256" key="1">
    <source>
        <dbReference type="ARBA" id="ARBA00004651"/>
    </source>
</evidence>
<organism evidence="18 19">
    <name type="scientific">Brachybacterium aquaticum</name>
    <dbReference type="NCBI Taxonomy" id="1432564"/>
    <lineage>
        <taxon>Bacteria</taxon>
        <taxon>Bacillati</taxon>
        <taxon>Actinomycetota</taxon>
        <taxon>Actinomycetes</taxon>
        <taxon>Micrococcales</taxon>
        <taxon>Dermabacteraceae</taxon>
        <taxon>Brachybacterium</taxon>
    </lineage>
</organism>
<keyword evidence="11 17" id="KW-0472">Membrane</keyword>
<evidence type="ECO:0000313" key="18">
    <source>
        <dbReference type="EMBL" id="MBB5831412.1"/>
    </source>
</evidence>
<dbReference type="AlphaFoldDB" id="A0A841ADQ0"/>
<keyword evidence="9 17" id="KW-0573">Peptidoglycan synthesis</keyword>
<feature type="transmembrane region" description="Helical" evidence="17">
    <location>
        <begin position="190"/>
        <end position="208"/>
    </location>
</feature>
<dbReference type="NCBIfam" id="NF001392">
    <property type="entry name" value="PRK00281.2-1"/>
    <property type="match status" value="1"/>
</dbReference>
<dbReference type="PANTHER" id="PTHR30622">
    <property type="entry name" value="UNDECAPRENYL-DIPHOSPHATASE"/>
    <property type="match status" value="1"/>
</dbReference>
<feature type="transmembrane region" description="Helical" evidence="17">
    <location>
        <begin position="88"/>
        <end position="106"/>
    </location>
</feature>
<keyword evidence="8 17" id="KW-0133">Cell shape</keyword>
<keyword evidence="7 17" id="KW-0378">Hydrolase</keyword>
<dbReference type="RefSeq" id="WP_184324883.1">
    <property type="nucleotide sequence ID" value="NZ_JACHLZ010000001.1"/>
</dbReference>
<keyword evidence="19" id="KW-1185">Reference proteome</keyword>
<evidence type="ECO:0000256" key="10">
    <source>
        <dbReference type="ARBA" id="ARBA00022989"/>
    </source>
</evidence>
<proteinExistence type="inferred from homology"/>
<keyword evidence="10 17" id="KW-1133">Transmembrane helix</keyword>
<keyword evidence="5 17" id="KW-1003">Cell membrane</keyword>
<comment type="function">
    <text evidence="17">Catalyzes the dephosphorylation of undecaprenyl diphosphate (UPP). Confers resistance to bacitracin.</text>
</comment>
<feature type="transmembrane region" description="Helical" evidence="17">
    <location>
        <begin position="231"/>
        <end position="253"/>
    </location>
</feature>
<evidence type="ECO:0000256" key="5">
    <source>
        <dbReference type="ARBA" id="ARBA00022475"/>
    </source>
</evidence>
<evidence type="ECO:0000256" key="15">
    <source>
        <dbReference type="ARBA" id="ARBA00032932"/>
    </source>
</evidence>
<dbReference type="EMBL" id="JACHLZ010000001">
    <property type="protein sequence ID" value="MBB5831412.1"/>
    <property type="molecule type" value="Genomic_DNA"/>
</dbReference>
<evidence type="ECO:0000313" key="19">
    <source>
        <dbReference type="Proteomes" id="UP000588158"/>
    </source>
</evidence>
<comment type="caution">
    <text evidence="18">The sequence shown here is derived from an EMBL/GenBank/DDBJ whole genome shotgun (WGS) entry which is preliminary data.</text>
</comment>
<dbReference type="Proteomes" id="UP000588158">
    <property type="component" value="Unassembled WGS sequence"/>
</dbReference>
<dbReference type="GO" id="GO:0005886">
    <property type="term" value="C:plasma membrane"/>
    <property type="evidence" value="ECO:0007669"/>
    <property type="project" value="UniProtKB-SubCell"/>
</dbReference>
<comment type="miscellaneous">
    <text evidence="17">Bacitracin is thought to be involved in the inhibition of peptidoglycan synthesis by sequestering undecaprenyl diphosphate, thereby reducing the pool of lipid carrier available.</text>
</comment>
<keyword evidence="6 17" id="KW-0812">Transmembrane</keyword>
<dbReference type="GO" id="GO:0046677">
    <property type="term" value="P:response to antibiotic"/>
    <property type="evidence" value="ECO:0007669"/>
    <property type="project" value="UniProtKB-UniRule"/>
</dbReference>
<feature type="transmembrane region" description="Helical" evidence="17">
    <location>
        <begin position="41"/>
        <end position="61"/>
    </location>
</feature>
<dbReference type="GO" id="GO:0008360">
    <property type="term" value="P:regulation of cell shape"/>
    <property type="evidence" value="ECO:0007669"/>
    <property type="project" value="UniProtKB-KW"/>
</dbReference>
<evidence type="ECO:0000256" key="6">
    <source>
        <dbReference type="ARBA" id="ARBA00022692"/>
    </source>
</evidence>
<evidence type="ECO:0000256" key="16">
    <source>
        <dbReference type="ARBA" id="ARBA00047594"/>
    </source>
</evidence>
<dbReference type="GO" id="GO:0009252">
    <property type="term" value="P:peptidoglycan biosynthetic process"/>
    <property type="evidence" value="ECO:0007669"/>
    <property type="project" value="UniProtKB-KW"/>
</dbReference>
<sequence length="290" mass="30838">MSFIEAVILGLVQGLTEFLPISSSAHVRVVGELLNPGQDPGAAFTAIIQLGTETAVLIYFWKDITRIISRWFKALVGKIPQSDPDVRMGWLVILGSIPIGVLGLLFESQIDHGLRNLYITATMLIVFGILLGVADRVAPQRKELKELTLRDGILFGLAQALALIPGVSRSGGTITAGLLMGYTRQAAARYAFLLAVPAVFASGLYKAAKEVPILFSADGRAAAAAAGEPSLAAIIIATLVAFAVGYAVIMWFMRLIENRSYLIFVVYRIVAGVVLLALLGFGVVDPLGGA</sequence>
<dbReference type="InterPro" id="IPR003824">
    <property type="entry name" value="UppP"/>
</dbReference>
<evidence type="ECO:0000256" key="8">
    <source>
        <dbReference type="ARBA" id="ARBA00022960"/>
    </source>
</evidence>
<accession>A0A841ADQ0</accession>
<evidence type="ECO:0000256" key="4">
    <source>
        <dbReference type="ARBA" id="ARBA00021581"/>
    </source>
</evidence>
<protein>
    <recommendedName>
        <fullName evidence="4 17">Undecaprenyl-diphosphatase</fullName>
        <ecNumber evidence="3 17">3.6.1.27</ecNumber>
    </recommendedName>
    <alternativeName>
        <fullName evidence="15 17">Bacitracin resistance protein</fullName>
    </alternativeName>
    <alternativeName>
        <fullName evidence="14 17">Undecaprenyl pyrophosphate phosphatase</fullName>
    </alternativeName>
</protein>
<dbReference type="PANTHER" id="PTHR30622:SF4">
    <property type="entry name" value="UNDECAPRENYL-DIPHOSPHATASE"/>
    <property type="match status" value="1"/>
</dbReference>
<keyword evidence="13 17" id="KW-0961">Cell wall biogenesis/degradation</keyword>
<comment type="catalytic activity">
    <reaction evidence="16 17">
        <text>di-trans,octa-cis-undecaprenyl diphosphate + H2O = di-trans,octa-cis-undecaprenyl phosphate + phosphate + H(+)</text>
        <dbReference type="Rhea" id="RHEA:28094"/>
        <dbReference type="ChEBI" id="CHEBI:15377"/>
        <dbReference type="ChEBI" id="CHEBI:15378"/>
        <dbReference type="ChEBI" id="CHEBI:43474"/>
        <dbReference type="ChEBI" id="CHEBI:58405"/>
        <dbReference type="ChEBI" id="CHEBI:60392"/>
        <dbReference type="EC" id="3.6.1.27"/>
    </reaction>
</comment>
<feature type="transmembrane region" description="Helical" evidence="17">
    <location>
        <begin position="118"/>
        <end position="138"/>
    </location>
</feature>
<keyword evidence="12 17" id="KW-0046">Antibiotic resistance</keyword>
<name>A0A841ADQ0_9MICO</name>
<evidence type="ECO:0000256" key="17">
    <source>
        <dbReference type="HAMAP-Rule" id="MF_01006"/>
    </source>
</evidence>